<keyword evidence="1" id="KW-0472">Membrane</keyword>
<dbReference type="PROSITE" id="PS51257">
    <property type="entry name" value="PROKAR_LIPOPROTEIN"/>
    <property type="match status" value="1"/>
</dbReference>
<name>N6UCD9_DENPD</name>
<dbReference type="EnsemblMetazoa" id="XM_019900834.1">
    <property type="protein sequence ID" value="XP_019756393.1"/>
    <property type="gene ID" value="LOC109535019"/>
</dbReference>
<organism evidence="2">
    <name type="scientific">Dendroctonus ponderosae</name>
    <name type="common">Mountain pine beetle</name>
    <dbReference type="NCBI Taxonomy" id="77166"/>
    <lineage>
        <taxon>Eukaryota</taxon>
        <taxon>Metazoa</taxon>
        <taxon>Ecdysozoa</taxon>
        <taxon>Arthropoda</taxon>
        <taxon>Hexapoda</taxon>
        <taxon>Insecta</taxon>
        <taxon>Pterygota</taxon>
        <taxon>Neoptera</taxon>
        <taxon>Endopterygota</taxon>
        <taxon>Coleoptera</taxon>
        <taxon>Polyphaga</taxon>
        <taxon>Cucujiformia</taxon>
        <taxon>Curculionidae</taxon>
        <taxon>Scolytinae</taxon>
        <taxon>Dendroctonus</taxon>
    </lineage>
</organism>
<reference evidence="5 6" key="1">
    <citation type="journal article" date="2013" name="Genome Biol.">
        <title>Draft genome of the mountain pine beetle, Dendroctonus ponderosae Hopkins, a major forest pest.</title>
        <authorList>
            <person name="Keeling C.I."/>
            <person name="Yuen M.M."/>
            <person name="Liao N.Y."/>
            <person name="Docking T.R."/>
            <person name="Chan S.K."/>
            <person name="Taylor G.A."/>
            <person name="Palmquist D.L."/>
            <person name="Jackman S.D."/>
            <person name="Nguyen A."/>
            <person name="Li M."/>
            <person name="Henderson H."/>
            <person name="Janes J.K."/>
            <person name="Zhao Y."/>
            <person name="Pandoh P."/>
            <person name="Moore R."/>
            <person name="Sperling F.A."/>
            <person name="Huber D.P."/>
            <person name="Birol I."/>
            <person name="Jones S.J."/>
            <person name="Bohlmann J."/>
        </authorList>
    </citation>
    <scope>NUCLEOTIDE SEQUENCE</scope>
</reference>
<evidence type="ECO:0000313" key="6">
    <source>
        <dbReference type="Proteomes" id="UP000030742"/>
    </source>
</evidence>
<dbReference type="EnsemblMetazoa" id="XM_019900832.1">
    <property type="protein sequence ID" value="XP_019756391.1"/>
    <property type="gene ID" value="LOC109535019"/>
</dbReference>
<evidence type="ECO:0000256" key="1">
    <source>
        <dbReference type="SAM" id="Phobius"/>
    </source>
</evidence>
<dbReference type="Proteomes" id="UP000019118">
    <property type="component" value="Unassembled WGS sequence"/>
</dbReference>
<evidence type="ECO:0000313" key="3">
    <source>
        <dbReference type="EMBL" id="ERL86412.1"/>
    </source>
</evidence>
<keyword evidence="5" id="KW-1185">Reference proteome</keyword>
<sequence length="152" mass="17056">MEEKVRDSVMERVGFFALVGLAIVGCCTTMVLAERRQELNGDCFHVKQCYQIGYLCARNRTCQCGFGYVVNEKRTKCIGVVGSRCIYDSHCIEGAYCTGREGWEVCKCREEDNFIPSEDLMSCVDASSNVPHLPTIFLLLLPSLLTLSYLNT</sequence>
<proteinExistence type="predicted"/>
<dbReference type="EnsemblMetazoa" id="XM_019900833.1">
    <property type="protein sequence ID" value="XP_019756392.1"/>
    <property type="gene ID" value="LOC109535019"/>
</dbReference>
<keyword evidence="1" id="KW-1133">Transmembrane helix</keyword>
<evidence type="ECO:0000313" key="5">
    <source>
        <dbReference type="Proteomes" id="UP000019118"/>
    </source>
</evidence>
<dbReference type="HOGENOM" id="CLU_1724182_0_0_1"/>
<evidence type="ECO:0008006" key="7">
    <source>
        <dbReference type="Google" id="ProtNLM"/>
    </source>
</evidence>
<reference evidence="4" key="2">
    <citation type="submission" date="2024-08" db="UniProtKB">
        <authorList>
            <consortium name="EnsemblMetazoa"/>
        </authorList>
    </citation>
    <scope>IDENTIFICATION</scope>
</reference>
<feature type="transmembrane region" description="Helical" evidence="1">
    <location>
        <begin position="12"/>
        <end position="32"/>
    </location>
</feature>
<dbReference type="Proteomes" id="UP000030742">
    <property type="component" value="Unassembled WGS sequence"/>
</dbReference>
<evidence type="ECO:0000313" key="2">
    <source>
        <dbReference type="EMBL" id="ENN79325.1"/>
    </source>
</evidence>
<gene>
    <name evidence="4" type="primary">109535019</name>
    <name evidence="3" type="ORF">D910_03819</name>
    <name evidence="2" type="ORF">YQE_04234</name>
</gene>
<protein>
    <recommendedName>
        <fullName evidence="7">EB domain-containing protein</fullName>
    </recommendedName>
</protein>
<keyword evidence="1" id="KW-0812">Transmembrane</keyword>
<accession>N6UCD9</accession>
<dbReference type="OrthoDB" id="5912242at2759"/>
<dbReference type="AlphaFoldDB" id="N6UCD9"/>
<evidence type="ECO:0000313" key="4">
    <source>
        <dbReference type="EnsemblMetazoa" id="XP_019756391.1"/>
    </source>
</evidence>
<dbReference type="KEGG" id="dpa:109535019"/>
<dbReference type="EMBL" id="KB631815">
    <property type="protein sequence ID" value="ERL86412.1"/>
    <property type="molecule type" value="Genomic_DNA"/>
</dbReference>
<feature type="non-terminal residue" evidence="2">
    <location>
        <position position="1"/>
    </location>
</feature>
<dbReference type="EMBL" id="KB740727">
    <property type="protein sequence ID" value="ENN79325.1"/>
    <property type="molecule type" value="Genomic_DNA"/>
</dbReference>